<evidence type="ECO:0000256" key="1">
    <source>
        <dbReference type="SAM" id="MobiDB-lite"/>
    </source>
</evidence>
<feature type="region of interest" description="Disordered" evidence="1">
    <location>
        <begin position="1"/>
        <end position="60"/>
    </location>
</feature>
<protein>
    <submittedName>
        <fullName evidence="2">Uncharacterized protein</fullName>
    </submittedName>
</protein>
<feature type="compositionally biased region" description="Polar residues" evidence="1">
    <location>
        <begin position="51"/>
        <end position="60"/>
    </location>
</feature>
<reference evidence="3" key="2">
    <citation type="submission" date="2015-01" db="EMBL/GenBank/DDBJ databases">
        <title>Evolutionary Origins and Diversification of the Mycorrhizal Mutualists.</title>
        <authorList>
            <consortium name="DOE Joint Genome Institute"/>
            <consortium name="Mycorrhizal Genomics Consortium"/>
            <person name="Kohler A."/>
            <person name="Kuo A."/>
            <person name="Nagy L.G."/>
            <person name="Floudas D."/>
            <person name="Copeland A."/>
            <person name="Barry K.W."/>
            <person name="Cichocki N."/>
            <person name="Veneault-Fourrey C."/>
            <person name="LaButti K."/>
            <person name="Lindquist E.A."/>
            <person name="Lipzen A."/>
            <person name="Lundell T."/>
            <person name="Morin E."/>
            <person name="Murat C."/>
            <person name="Riley R."/>
            <person name="Ohm R."/>
            <person name="Sun H."/>
            <person name="Tunlid A."/>
            <person name="Henrissat B."/>
            <person name="Grigoriev I.V."/>
            <person name="Hibbett D.S."/>
            <person name="Martin F."/>
        </authorList>
    </citation>
    <scope>NUCLEOTIDE SEQUENCE [LARGE SCALE GENOMIC DNA]</scope>
    <source>
        <strain evidence="3">Ve08.2h10</strain>
    </source>
</reference>
<gene>
    <name evidence="2" type="ORF">PAXRUDRAFT_333633</name>
</gene>
<dbReference type="InParanoid" id="A0A0D0E4I5"/>
<dbReference type="EMBL" id="KN825003">
    <property type="protein sequence ID" value="KIK96109.1"/>
    <property type="molecule type" value="Genomic_DNA"/>
</dbReference>
<organism evidence="2 3">
    <name type="scientific">Paxillus rubicundulus Ve08.2h10</name>
    <dbReference type="NCBI Taxonomy" id="930991"/>
    <lineage>
        <taxon>Eukaryota</taxon>
        <taxon>Fungi</taxon>
        <taxon>Dikarya</taxon>
        <taxon>Basidiomycota</taxon>
        <taxon>Agaricomycotina</taxon>
        <taxon>Agaricomycetes</taxon>
        <taxon>Agaricomycetidae</taxon>
        <taxon>Boletales</taxon>
        <taxon>Paxilineae</taxon>
        <taxon>Paxillaceae</taxon>
        <taxon>Paxillus</taxon>
    </lineage>
</organism>
<feature type="compositionally biased region" description="Basic residues" evidence="1">
    <location>
        <begin position="32"/>
        <end position="44"/>
    </location>
</feature>
<evidence type="ECO:0000313" key="3">
    <source>
        <dbReference type="Proteomes" id="UP000054538"/>
    </source>
</evidence>
<proteinExistence type="predicted"/>
<accession>A0A0D0E4I5</accession>
<dbReference type="HOGENOM" id="CLU_2942432_0_0_1"/>
<dbReference type="AlphaFoldDB" id="A0A0D0E4I5"/>
<reference evidence="2 3" key="1">
    <citation type="submission" date="2014-04" db="EMBL/GenBank/DDBJ databases">
        <authorList>
            <consortium name="DOE Joint Genome Institute"/>
            <person name="Kuo A."/>
            <person name="Kohler A."/>
            <person name="Jargeat P."/>
            <person name="Nagy L.G."/>
            <person name="Floudas D."/>
            <person name="Copeland A."/>
            <person name="Barry K.W."/>
            <person name="Cichocki N."/>
            <person name="Veneault-Fourrey C."/>
            <person name="LaButti K."/>
            <person name="Lindquist E.A."/>
            <person name="Lipzen A."/>
            <person name="Lundell T."/>
            <person name="Morin E."/>
            <person name="Murat C."/>
            <person name="Sun H."/>
            <person name="Tunlid A."/>
            <person name="Henrissat B."/>
            <person name="Grigoriev I.V."/>
            <person name="Hibbett D.S."/>
            <person name="Martin F."/>
            <person name="Nordberg H.P."/>
            <person name="Cantor M.N."/>
            <person name="Hua S.X."/>
        </authorList>
    </citation>
    <scope>NUCLEOTIDE SEQUENCE [LARGE SCALE GENOMIC DNA]</scope>
    <source>
        <strain evidence="2 3">Ve08.2h10</strain>
    </source>
</reference>
<dbReference type="Proteomes" id="UP000054538">
    <property type="component" value="Unassembled WGS sequence"/>
</dbReference>
<sequence length="60" mass="7071">MPSGSTGFHAYTNCMLRPRQKHQPHHPAERLLRRRNGRRERSRTRPNTPSFVTSQRMTVS</sequence>
<keyword evidence="3" id="KW-1185">Reference proteome</keyword>
<evidence type="ECO:0000313" key="2">
    <source>
        <dbReference type="EMBL" id="KIK96109.1"/>
    </source>
</evidence>
<name>A0A0D0E4I5_9AGAM</name>